<evidence type="ECO:0000256" key="9">
    <source>
        <dbReference type="ARBA" id="ARBA00023136"/>
    </source>
</evidence>
<evidence type="ECO:0000313" key="13">
    <source>
        <dbReference type="EMBL" id="EGE78148.2"/>
    </source>
</evidence>
<dbReference type="FunFam" id="1.50.40.10:FF:000184">
    <property type="entry name" value="Mitochondrial carrier protein, putative (AFU_orthologue AFUA_6G12900)"/>
    <property type="match status" value="1"/>
</dbReference>
<organism evidence="13">
    <name type="scientific">Ajellomyces dermatitidis (strain ATCC 18188 / CBS 674.68)</name>
    <name type="common">Blastomyces dermatitidis</name>
    <dbReference type="NCBI Taxonomy" id="653446"/>
    <lineage>
        <taxon>Eukaryota</taxon>
        <taxon>Fungi</taxon>
        <taxon>Dikarya</taxon>
        <taxon>Ascomycota</taxon>
        <taxon>Pezizomycotina</taxon>
        <taxon>Eurotiomycetes</taxon>
        <taxon>Eurotiomycetidae</taxon>
        <taxon>Onygenales</taxon>
        <taxon>Ajellomycetaceae</taxon>
        <taxon>Blastomyces</taxon>
    </lineage>
</organism>
<evidence type="ECO:0000256" key="10">
    <source>
        <dbReference type="PROSITE-ProRule" id="PRU00282"/>
    </source>
</evidence>
<keyword evidence="6" id="KW-0999">Mitochondrion inner membrane</keyword>
<feature type="repeat" description="Solcar" evidence="10">
    <location>
        <begin position="237"/>
        <end position="344"/>
    </location>
</feature>
<dbReference type="InterPro" id="IPR050567">
    <property type="entry name" value="Mitochondrial_Carrier"/>
</dbReference>
<keyword evidence="4 10" id="KW-0812">Transmembrane</keyword>
<reference evidence="13" key="1">
    <citation type="submission" date="2010-03" db="EMBL/GenBank/DDBJ databases">
        <title>Annotation of Blastomyces dermatitidis strain ATCC 18188.</title>
        <authorList>
            <consortium name="The Broad Institute Genome Sequencing Platform"/>
            <consortium name="Broad Institute Genome Sequencing Center for Infectious Disease."/>
            <person name="Cuomo C."/>
            <person name="Klein B."/>
            <person name="Sullivan T."/>
            <person name="Heitman J."/>
            <person name="Young S."/>
            <person name="Zeng Q."/>
            <person name="Gargeya S."/>
            <person name="Alvarado L."/>
            <person name="Berlin A.M."/>
            <person name="Chapman S.B."/>
            <person name="Chen Z."/>
            <person name="Freedman E."/>
            <person name="Gellesch M."/>
            <person name="Goldberg J."/>
            <person name="Griggs A."/>
            <person name="Gujja S."/>
            <person name="Heilman E."/>
            <person name="Heiman D."/>
            <person name="Howarth C."/>
            <person name="Mehta T."/>
            <person name="Neiman D."/>
            <person name="Pearson M."/>
            <person name="Roberts A."/>
            <person name="Saif S."/>
            <person name="Shea T."/>
            <person name="Shenoy N."/>
            <person name="Sisk P."/>
            <person name="Stolte C."/>
            <person name="Sykes S."/>
            <person name="White J."/>
            <person name="Yandava C."/>
            <person name="Haas B."/>
            <person name="Nusbaum C."/>
            <person name="Birren B."/>
        </authorList>
    </citation>
    <scope>NUCLEOTIDE SEQUENCE [LARGE SCALE GENOMIC DNA]</scope>
    <source>
        <strain evidence="13">ATCC 18188</strain>
    </source>
</reference>
<dbReference type="Proteomes" id="UP000007802">
    <property type="component" value="Unassembled WGS sequence"/>
</dbReference>
<dbReference type="Gene3D" id="1.50.40.10">
    <property type="entry name" value="Mitochondrial carrier domain"/>
    <property type="match status" value="2"/>
</dbReference>
<dbReference type="AlphaFoldDB" id="F2T4S3"/>
<dbReference type="PROSITE" id="PS50920">
    <property type="entry name" value="SOLCAR"/>
    <property type="match status" value="3"/>
</dbReference>
<dbReference type="PANTHER" id="PTHR45624">
    <property type="entry name" value="MITOCHONDRIAL BASIC AMINO ACIDS TRANSPORTER-RELATED"/>
    <property type="match status" value="1"/>
</dbReference>
<keyword evidence="9 10" id="KW-0472">Membrane</keyword>
<dbReference type="SUPFAM" id="SSF103506">
    <property type="entry name" value="Mitochondrial carrier"/>
    <property type="match status" value="1"/>
</dbReference>
<accession>F2T4S3</accession>
<keyword evidence="3 11" id="KW-0813">Transport</keyword>
<evidence type="ECO:0000256" key="1">
    <source>
        <dbReference type="ARBA" id="ARBA00004448"/>
    </source>
</evidence>
<gene>
    <name evidence="13" type="ORF">BDDG_01085</name>
</gene>
<keyword evidence="5" id="KW-0677">Repeat</keyword>
<evidence type="ECO:0000256" key="5">
    <source>
        <dbReference type="ARBA" id="ARBA00022737"/>
    </source>
</evidence>
<evidence type="ECO:0000256" key="3">
    <source>
        <dbReference type="ARBA" id="ARBA00022448"/>
    </source>
</evidence>
<feature type="transmembrane region" description="Helical" evidence="12">
    <location>
        <begin position="143"/>
        <end position="162"/>
    </location>
</feature>
<dbReference type="PRINTS" id="PR00926">
    <property type="entry name" value="MITOCARRIER"/>
</dbReference>
<evidence type="ECO:0000256" key="12">
    <source>
        <dbReference type="SAM" id="Phobius"/>
    </source>
</evidence>
<evidence type="ECO:0000256" key="4">
    <source>
        <dbReference type="ARBA" id="ARBA00022692"/>
    </source>
</evidence>
<sequence>MTHPTMDGPGDVLPPLNSSSFASAPSIYMNGDIYLEGLEVDSYRSMSNDFWAGYLSGAIGIVIGNPLDLVKTRLQAGQAAPGSLRSPQGFRSHFDTASSLVRGATAPILGYGALNAILFVAYNRTLTGIVSQPVPDPTNPVGVPLYQIWVAGAVGGLASWVISSPTELVKCRAQLASHQSISSWTVTKDIWRRRGFRGLYYGGGVTSIRDSVGYGFYFWSYELCKRLMTSPDESSEQTAAKILICGGIAGIVTWASVFPLDVIKTRLQAQGSASSLLPGVSTERQNLLRPSGNDGRILSTLGIAKEAYRTEGLRIFYRGLGVCSLRAFIVNAVQWATYEWMMKFLKHPGSASLME</sequence>
<dbReference type="EMBL" id="GG749409">
    <property type="protein sequence ID" value="EGE78148.2"/>
    <property type="molecule type" value="Genomic_DNA"/>
</dbReference>
<dbReference type="Pfam" id="PF00153">
    <property type="entry name" value="Mito_carr"/>
    <property type="match status" value="3"/>
</dbReference>
<evidence type="ECO:0000256" key="11">
    <source>
        <dbReference type="RuleBase" id="RU000488"/>
    </source>
</evidence>
<feature type="transmembrane region" description="Helical" evidence="12">
    <location>
        <begin position="100"/>
        <end position="123"/>
    </location>
</feature>
<keyword evidence="7 12" id="KW-1133">Transmembrane helix</keyword>
<dbReference type="InterPro" id="IPR023395">
    <property type="entry name" value="MCP_dom_sf"/>
</dbReference>
<feature type="transmembrane region" description="Helical" evidence="12">
    <location>
        <begin position="315"/>
        <end position="336"/>
    </location>
</feature>
<name>F2T4S3_AJEDA</name>
<evidence type="ECO:0000256" key="8">
    <source>
        <dbReference type="ARBA" id="ARBA00023128"/>
    </source>
</evidence>
<comment type="similarity">
    <text evidence="2 11">Belongs to the mitochondrial carrier (TC 2.A.29) family.</text>
</comment>
<feature type="repeat" description="Solcar" evidence="10">
    <location>
        <begin position="143"/>
        <end position="227"/>
    </location>
</feature>
<dbReference type="PANTHER" id="PTHR45624:SF10">
    <property type="entry name" value="SLC (SOLUTE CARRIER) HOMOLOG"/>
    <property type="match status" value="1"/>
</dbReference>
<comment type="subcellular location">
    <subcellularLocation>
        <location evidence="1">Mitochondrion inner membrane</location>
        <topology evidence="1">Multi-pass membrane protein</topology>
    </subcellularLocation>
</comment>
<evidence type="ECO:0000256" key="7">
    <source>
        <dbReference type="ARBA" id="ARBA00022989"/>
    </source>
</evidence>
<feature type="transmembrane region" description="Helical" evidence="12">
    <location>
        <begin position="198"/>
        <end position="219"/>
    </location>
</feature>
<feature type="transmembrane region" description="Helical" evidence="12">
    <location>
        <begin position="239"/>
        <end position="260"/>
    </location>
</feature>
<proteinExistence type="inferred from homology"/>
<feature type="transmembrane region" description="Helical" evidence="12">
    <location>
        <begin position="51"/>
        <end position="70"/>
    </location>
</feature>
<protein>
    <submittedName>
        <fullName evidence="13">Uncharacterized protein</fullName>
    </submittedName>
</protein>
<dbReference type="OrthoDB" id="193856at2759"/>
<evidence type="ECO:0000256" key="2">
    <source>
        <dbReference type="ARBA" id="ARBA00006375"/>
    </source>
</evidence>
<keyword evidence="8" id="KW-0496">Mitochondrion</keyword>
<dbReference type="InterPro" id="IPR018108">
    <property type="entry name" value="MCP_transmembrane"/>
</dbReference>
<feature type="repeat" description="Solcar" evidence="10">
    <location>
        <begin position="44"/>
        <end position="128"/>
    </location>
</feature>
<dbReference type="GO" id="GO:0022857">
    <property type="term" value="F:transmembrane transporter activity"/>
    <property type="evidence" value="ECO:0007669"/>
    <property type="project" value="TreeGrafter"/>
</dbReference>
<dbReference type="HOGENOM" id="CLU_015166_16_1_1"/>
<dbReference type="InterPro" id="IPR002067">
    <property type="entry name" value="MCP"/>
</dbReference>
<dbReference type="GO" id="GO:0005743">
    <property type="term" value="C:mitochondrial inner membrane"/>
    <property type="evidence" value="ECO:0007669"/>
    <property type="project" value="UniProtKB-SubCell"/>
</dbReference>
<evidence type="ECO:0000256" key="6">
    <source>
        <dbReference type="ARBA" id="ARBA00022792"/>
    </source>
</evidence>